<dbReference type="AlphaFoldDB" id="A0A5P2G7F8"/>
<dbReference type="UniPathway" id="UPA00140">
    <property type="reaction ID" value="UER00205"/>
</dbReference>
<feature type="domain" description="APS kinase" evidence="7">
    <location>
        <begin position="8"/>
        <end position="157"/>
    </location>
</feature>
<dbReference type="GO" id="GO:0019379">
    <property type="term" value="P:sulfate assimilation, phosphoadenylyl sulfate reduction by phosphoadenylyl-sulfate reductase (thioredoxin)"/>
    <property type="evidence" value="ECO:0007669"/>
    <property type="project" value="TreeGrafter"/>
</dbReference>
<evidence type="ECO:0000256" key="2">
    <source>
        <dbReference type="ARBA" id="ARBA00012121"/>
    </source>
</evidence>
<dbReference type="NCBIfam" id="NF003013">
    <property type="entry name" value="PRK03846.1"/>
    <property type="match status" value="1"/>
</dbReference>
<dbReference type="NCBIfam" id="TIGR00455">
    <property type="entry name" value="apsK"/>
    <property type="match status" value="1"/>
</dbReference>
<dbReference type="KEGG" id="arac:E0W69_016645"/>
<evidence type="ECO:0000313" key="8">
    <source>
        <dbReference type="EMBL" id="QES90209.1"/>
    </source>
</evidence>
<dbReference type="Proteomes" id="UP000292424">
    <property type="component" value="Chromosome"/>
</dbReference>
<dbReference type="CDD" id="cd02027">
    <property type="entry name" value="APSK"/>
    <property type="match status" value="1"/>
</dbReference>
<dbReference type="PANTHER" id="PTHR42700">
    <property type="entry name" value="SULFATE ADENYLYLTRANSFERASE"/>
    <property type="match status" value="1"/>
</dbReference>
<name>A0A5P2G7F8_9BACT</name>
<dbReference type="EC" id="2.7.1.25" evidence="2 6"/>
<dbReference type="GO" id="GO:0010134">
    <property type="term" value="P:sulfate assimilation via adenylyl sulfate reduction"/>
    <property type="evidence" value="ECO:0007669"/>
    <property type="project" value="TreeGrafter"/>
</dbReference>
<dbReference type="GO" id="GO:0004781">
    <property type="term" value="F:sulfate adenylyltransferase (ATP) activity"/>
    <property type="evidence" value="ECO:0007669"/>
    <property type="project" value="TreeGrafter"/>
</dbReference>
<evidence type="ECO:0000256" key="4">
    <source>
        <dbReference type="ARBA" id="ARBA00022741"/>
    </source>
</evidence>
<keyword evidence="5 6" id="KW-0067">ATP-binding</keyword>
<evidence type="ECO:0000256" key="3">
    <source>
        <dbReference type="ARBA" id="ARBA00022679"/>
    </source>
</evidence>
<dbReference type="GO" id="GO:0004020">
    <property type="term" value="F:adenylylsulfate kinase activity"/>
    <property type="evidence" value="ECO:0007669"/>
    <property type="project" value="UniProtKB-EC"/>
</dbReference>
<comment type="function">
    <text evidence="6">Catalyzes the synthesis of activated sulfate.</text>
</comment>
<dbReference type="Gene3D" id="3.40.50.300">
    <property type="entry name" value="P-loop containing nucleotide triphosphate hydrolases"/>
    <property type="match status" value="1"/>
</dbReference>
<dbReference type="GO" id="GO:0005737">
    <property type="term" value="C:cytoplasm"/>
    <property type="evidence" value="ECO:0007669"/>
    <property type="project" value="TreeGrafter"/>
</dbReference>
<dbReference type="GO" id="GO:0005524">
    <property type="term" value="F:ATP binding"/>
    <property type="evidence" value="ECO:0007669"/>
    <property type="project" value="UniProtKB-KW"/>
</dbReference>
<comment type="similarity">
    <text evidence="6">Belongs to the APS kinase family.</text>
</comment>
<dbReference type="PANTHER" id="PTHR42700:SF1">
    <property type="entry name" value="SULFATE ADENYLYLTRANSFERASE"/>
    <property type="match status" value="1"/>
</dbReference>
<proteinExistence type="inferred from homology"/>
<dbReference type="InterPro" id="IPR002891">
    <property type="entry name" value="APS"/>
</dbReference>
<accession>A0A5P2G7F8</accession>
<keyword evidence="6 8" id="KW-0418">Kinase</keyword>
<evidence type="ECO:0000313" key="9">
    <source>
        <dbReference type="Proteomes" id="UP000292424"/>
    </source>
</evidence>
<dbReference type="GO" id="GO:0070814">
    <property type="term" value="P:hydrogen sulfide biosynthetic process"/>
    <property type="evidence" value="ECO:0007669"/>
    <property type="project" value="UniProtKB-UniPathway"/>
</dbReference>
<dbReference type="EMBL" id="CP044016">
    <property type="protein sequence ID" value="QES90209.1"/>
    <property type="molecule type" value="Genomic_DNA"/>
</dbReference>
<dbReference type="InterPro" id="IPR059117">
    <property type="entry name" value="APS_kinase_dom"/>
</dbReference>
<dbReference type="RefSeq" id="WP_131331165.1">
    <property type="nucleotide sequence ID" value="NZ_CP044016.1"/>
</dbReference>
<comment type="catalytic activity">
    <reaction evidence="1 6">
        <text>adenosine 5'-phosphosulfate + ATP = 3'-phosphoadenylyl sulfate + ADP + H(+)</text>
        <dbReference type="Rhea" id="RHEA:24152"/>
        <dbReference type="ChEBI" id="CHEBI:15378"/>
        <dbReference type="ChEBI" id="CHEBI:30616"/>
        <dbReference type="ChEBI" id="CHEBI:58243"/>
        <dbReference type="ChEBI" id="CHEBI:58339"/>
        <dbReference type="ChEBI" id="CHEBI:456216"/>
        <dbReference type="EC" id="2.7.1.25"/>
    </reaction>
</comment>
<protein>
    <recommendedName>
        <fullName evidence="2 6">Adenylyl-sulfate kinase</fullName>
        <ecNumber evidence="2 6">2.7.1.25</ecNumber>
    </recommendedName>
</protein>
<evidence type="ECO:0000256" key="6">
    <source>
        <dbReference type="RuleBase" id="RU004347"/>
    </source>
</evidence>
<dbReference type="OrthoDB" id="9804504at2"/>
<keyword evidence="4 6" id="KW-0547">Nucleotide-binding</keyword>
<gene>
    <name evidence="8" type="primary">cysC</name>
    <name evidence="8" type="ORF">E0W69_016645</name>
</gene>
<dbReference type="Pfam" id="PF01583">
    <property type="entry name" value="APS_kinase"/>
    <property type="match status" value="1"/>
</dbReference>
<comment type="pathway">
    <text evidence="6">Sulfur metabolism; hydrogen sulfide biosynthesis; sulfite from sulfate: step 2/3.</text>
</comment>
<evidence type="ECO:0000256" key="1">
    <source>
        <dbReference type="ARBA" id="ARBA00001823"/>
    </source>
</evidence>
<dbReference type="InterPro" id="IPR027417">
    <property type="entry name" value="P-loop_NTPase"/>
</dbReference>
<dbReference type="SUPFAM" id="SSF52540">
    <property type="entry name" value="P-loop containing nucleoside triphosphate hydrolases"/>
    <property type="match status" value="1"/>
</dbReference>
<keyword evidence="3 6" id="KW-0808">Transferase</keyword>
<organism evidence="8 9">
    <name type="scientific">Rhizosphaericola mali</name>
    <dbReference type="NCBI Taxonomy" id="2545455"/>
    <lineage>
        <taxon>Bacteria</taxon>
        <taxon>Pseudomonadati</taxon>
        <taxon>Bacteroidota</taxon>
        <taxon>Chitinophagia</taxon>
        <taxon>Chitinophagales</taxon>
        <taxon>Chitinophagaceae</taxon>
        <taxon>Rhizosphaericola</taxon>
    </lineage>
</organism>
<evidence type="ECO:0000256" key="5">
    <source>
        <dbReference type="ARBA" id="ARBA00022840"/>
    </source>
</evidence>
<evidence type="ECO:0000259" key="7">
    <source>
        <dbReference type="Pfam" id="PF01583"/>
    </source>
</evidence>
<sequence>MENYNSLGKVIWFTGLSGAGKTTLSNNLKLKLEKDGIPVIQLDGDLLRESVHRDLGFSQNDRKENVRRTAEMAKMLAEQNYCVIVSLITPIEAFRQMIKNDIVNSVDCHIVYVKASFQTCQLRDVKGLYEKEKAGLIKNFTGTKSPFEEPLKPDLVLSTEESTIDQCTQQLMNQFFVAC</sequence>
<keyword evidence="9" id="KW-1185">Reference proteome</keyword>
<reference evidence="8 9" key="1">
    <citation type="submission" date="2019-09" db="EMBL/GenBank/DDBJ databases">
        <title>Complete genome sequence of Arachidicoccus sp. B3-10 isolated from apple orchard soil.</title>
        <authorList>
            <person name="Kim H.S."/>
            <person name="Han K.-I."/>
            <person name="Suh M.K."/>
            <person name="Lee K.C."/>
            <person name="Eom M.K."/>
            <person name="Kim J.-S."/>
            <person name="Kang S.W."/>
            <person name="Sin Y."/>
            <person name="Lee J.-S."/>
        </authorList>
    </citation>
    <scope>NUCLEOTIDE SEQUENCE [LARGE SCALE GENOMIC DNA]</scope>
    <source>
        <strain evidence="8 9">B3-10</strain>
    </source>
</reference>
<dbReference type="InterPro" id="IPR050512">
    <property type="entry name" value="Sulf_AdTrans/APS_kinase"/>
</dbReference>